<proteinExistence type="predicted"/>
<name>A0A2W7IQD1_9FLAO</name>
<dbReference type="AlphaFoldDB" id="A0A2W7IQD1"/>
<organism evidence="1 2">
    <name type="scientific">Mesonia algae</name>
    <dbReference type="NCBI Taxonomy" id="213248"/>
    <lineage>
        <taxon>Bacteria</taxon>
        <taxon>Pseudomonadati</taxon>
        <taxon>Bacteroidota</taxon>
        <taxon>Flavobacteriia</taxon>
        <taxon>Flavobacteriales</taxon>
        <taxon>Flavobacteriaceae</taxon>
        <taxon>Mesonia</taxon>
    </lineage>
</organism>
<keyword evidence="2" id="KW-1185">Reference proteome</keyword>
<evidence type="ECO:0000313" key="1">
    <source>
        <dbReference type="EMBL" id="PZW41637.1"/>
    </source>
</evidence>
<comment type="caution">
    <text evidence="1">The sequence shown here is derived from an EMBL/GenBank/DDBJ whole genome shotgun (WGS) entry which is preliminary data.</text>
</comment>
<gene>
    <name evidence="1" type="ORF">LX95_01319</name>
</gene>
<sequence>MKAREFYYRNKSNLNEIIAAPKKKVAHSFYCYLLKKHYKATLVNIDYAKKIAYLHYDYGNKNIIDSRLFSANSRVIELHFNSIGDLMITCLKNNANRKAIYQQVKI</sequence>
<dbReference type="EMBL" id="QKYV01000003">
    <property type="protein sequence ID" value="PZW41637.1"/>
    <property type="molecule type" value="Genomic_DNA"/>
</dbReference>
<reference evidence="1 2" key="1">
    <citation type="submission" date="2018-06" db="EMBL/GenBank/DDBJ databases">
        <title>Genomic Encyclopedia of Archaeal and Bacterial Type Strains, Phase II (KMG-II): from individual species to whole genera.</title>
        <authorList>
            <person name="Goeker M."/>
        </authorList>
    </citation>
    <scope>NUCLEOTIDE SEQUENCE [LARGE SCALE GENOMIC DNA]</scope>
    <source>
        <strain evidence="1 2">DSM 15361</strain>
    </source>
</reference>
<accession>A0A2W7IQD1</accession>
<protein>
    <submittedName>
        <fullName evidence="1">Uncharacterized protein</fullName>
    </submittedName>
</protein>
<dbReference type="RefSeq" id="WP_111540642.1">
    <property type="nucleotide sequence ID" value="NZ_QKYV01000003.1"/>
</dbReference>
<evidence type="ECO:0000313" key="2">
    <source>
        <dbReference type="Proteomes" id="UP000249542"/>
    </source>
</evidence>
<dbReference type="Proteomes" id="UP000249542">
    <property type="component" value="Unassembled WGS sequence"/>
</dbReference>